<proteinExistence type="inferred from homology"/>
<feature type="region of interest" description="Disordered" evidence="7">
    <location>
        <begin position="381"/>
        <end position="450"/>
    </location>
</feature>
<name>A0ABW2PK14_9BACL</name>
<dbReference type="PROSITE" id="PS51194">
    <property type="entry name" value="HELICASE_CTER"/>
    <property type="match status" value="1"/>
</dbReference>
<dbReference type="CDD" id="cd00268">
    <property type="entry name" value="DEADc"/>
    <property type="match status" value="1"/>
</dbReference>
<evidence type="ECO:0000256" key="5">
    <source>
        <dbReference type="ARBA" id="ARBA00038437"/>
    </source>
</evidence>
<dbReference type="SMART" id="SM00490">
    <property type="entry name" value="HELICc"/>
    <property type="match status" value="1"/>
</dbReference>
<comment type="similarity">
    <text evidence="5">Belongs to the DEAD box helicase family.</text>
</comment>
<keyword evidence="2 11" id="KW-0378">Hydrolase</keyword>
<feature type="domain" description="Helicase C-terminal" evidence="9">
    <location>
        <begin position="231"/>
        <end position="388"/>
    </location>
</feature>
<feature type="domain" description="DEAD-box RNA helicase Q" evidence="10">
    <location>
        <begin position="5"/>
        <end position="33"/>
    </location>
</feature>
<dbReference type="GO" id="GO:0004386">
    <property type="term" value="F:helicase activity"/>
    <property type="evidence" value="ECO:0007669"/>
    <property type="project" value="UniProtKB-KW"/>
</dbReference>
<dbReference type="CDD" id="cd18787">
    <property type="entry name" value="SF2_C_DEAD"/>
    <property type="match status" value="1"/>
</dbReference>
<dbReference type="InterPro" id="IPR011545">
    <property type="entry name" value="DEAD/DEAH_box_helicase_dom"/>
</dbReference>
<evidence type="ECO:0000256" key="1">
    <source>
        <dbReference type="ARBA" id="ARBA00022741"/>
    </source>
</evidence>
<dbReference type="Pfam" id="PF00270">
    <property type="entry name" value="DEAD"/>
    <property type="match status" value="1"/>
</dbReference>
<reference evidence="12" key="1">
    <citation type="journal article" date="2019" name="Int. J. Syst. Evol. Microbiol.">
        <title>The Global Catalogue of Microorganisms (GCM) 10K type strain sequencing project: providing services to taxonomists for standard genome sequencing and annotation.</title>
        <authorList>
            <consortium name="The Broad Institute Genomics Platform"/>
            <consortium name="The Broad Institute Genome Sequencing Center for Infectious Disease"/>
            <person name="Wu L."/>
            <person name="Ma J."/>
        </authorList>
    </citation>
    <scope>NUCLEOTIDE SEQUENCE [LARGE SCALE GENOMIC DNA]</scope>
    <source>
        <strain evidence="12">CCUG 55590</strain>
    </source>
</reference>
<dbReference type="PROSITE" id="PS51195">
    <property type="entry name" value="Q_MOTIF"/>
    <property type="match status" value="1"/>
</dbReference>
<evidence type="ECO:0000313" key="12">
    <source>
        <dbReference type="Proteomes" id="UP001596439"/>
    </source>
</evidence>
<evidence type="ECO:0000256" key="7">
    <source>
        <dbReference type="SAM" id="MobiDB-lite"/>
    </source>
</evidence>
<dbReference type="InterPro" id="IPR014014">
    <property type="entry name" value="RNA_helicase_DEAD_Q_motif"/>
</dbReference>
<protein>
    <submittedName>
        <fullName evidence="11">DEAD/DEAH box helicase</fullName>
        <ecNumber evidence="11">3.6.4.-</ecNumber>
    </submittedName>
</protein>
<dbReference type="SUPFAM" id="SSF52540">
    <property type="entry name" value="P-loop containing nucleoside triphosphate hydrolases"/>
    <property type="match status" value="1"/>
</dbReference>
<dbReference type="Gene3D" id="3.40.50.300">
    <property type="entry name" value="P-loop containing nucleotide triphosphate hydrolases"/>
    <property type="match status" value="2"/>
</dbReference>
<feature type="compositionally biased region" description="Basic residues" evidence="7">
    <location>
        <begin position="381"/>
        <end position="399"/>
    </location>
</feature>
<keyword evidence="1" id="KW-0547">Nucleotide-binding</keyword>
<dbReference type="PANTHER" id="PTHR47959">
    <property type="entry name" value="ATP-DEPENDENT RNA HELICASE RHLE-RELATED"/>
    <property type="match status" value="1"/>
</dbReference>
<dbReference type="InterPro" id="IPR014001">
    <property type="entry name" value="Helicase_ATP-bd"/>
</dbReference>
<feature type="short sequence motif" description="Q motif" evidence="6">
    <location>
        <begin position="5"/>
        <end position="33"/>
    </location>
</feature>
<evidence type="ECO:0000256" key="6">
    <source>
        <dbReference type="PROSITE-ProRule" id="PRU00552"/>
    </source>
</evidence>
<evidence type="ECO:0000313" key="11">
    <source>
        <dbReference type="EMBL" id="MFC7389487.1"/>
    </source>
</evidence>
<dbReference type="PANTHER" id="PTHR47959:SF13">
    <property type="entry name" value="ATP-DEPENDENT RNA HELICASE RHLE"/>
    <property type="match status" value="1"/>
</dbReference>
<evidence type="ECO:0000259" key="10">
    <source>
        <dbReference type="PROSITE" id="PS51195"/>
    </source>
</evidence>
<dbReference type="InterPro" id="IPR044742">
    <property type="entry name" value="DEAD/DEAH_RhlB"/>
</dbReference>
<dbReference type="SMART" id="SM00487">
    <property type="entry name" value="DEXDc"/>
    <property type="match status" value="1"/>
</dbReference>
<dbReference type="EMBL" id="JBHTCE010000001">
    <property type="protein sequence ID" value="MFC7389487.1"/>
    <property type="molecule type" value="Genomic_DNA"/>
</dbReference>
<comment type="caution">
    <text evidence="11">The sequence shown here is derived from an EMBL/GenBank/DDBJ whole genome shotgun (WGS) entry which is preliminary data.</text>
</comment>
<dbReference type="GO" id="GO:0016787">
    <property type="term" value="F:hydrolase activity"/>
    <property type="evidence" value="ECO:0007669"/>
    <property type="project" value="UniProtKB-KW"/>
</dbReference>
<feature type="compositionally biased region" description="Basic and acidic residues" evidence="7">
    <location>
        <begin position="424"/>
        <end position="442"/>
    </location>
</feature>
<dbReference type="Pfam" id="PF00271">
    <property type="entry name" value="Helicase_C"/>
    <property type="match status" value="1"/>
</dbReference>
<evidence type="ECO:0000256" key="2">
    <source>
        <dbReference type="ARBA" id="ARBA00022801"/>
    </source>
</evidence>
<organism evidence="11 12">
    <name type="scientific">Exiguobacterium aestuarii</name>
    <dbReference type="NCBI Taxonomy" id="273527"/>
    <lineage>
        <taxon>Bacteria</taxon>
        <taxon>Bacillati</taxon>
        <taxon>Bacillota</taxon>
        <taxon>Bacilli</taxon>
        <taxon>Bacillales</taxon>
        <taxon>Bacillales Family XII. Incertae Sedis</taxon>
        <taxon>Exiguobacterium</taxon>
    </lineage>
</organism>
<accession>A0ABW2PK14</accession>
<gene>
    <name evidence="11" type="ORF">ACFQO8_04965</name>
</gene>
<dbReference type="InterPro" id="IPR001650">
    <property type="entry name" value="Helicase_C-like"/>
</dbReference>
<keyword evidence="12" id="KW-1185">Reference proteome</keyword>
<dbReference type="RefSeq" id="WP_371816644.1">
    <property type="nucleotide sequence ID" value="NZ_JANIEL010000108.1"/>
</dbReference>
<keyword evidence="4" id="KW-0067">ATP-binding</keyword>
<dbReference type="EC" id="3.6.4.-" evidence="11"/>
<sequence>MYRLNSFQQFKLLPFIVDALTEKRITKPTDIQARIIPAAQNGRDIIGKSQTGTGKTLAFLLPIVEAINPEEASVQAIVVAPTRELAWQIHEELKSILIKNPDYIKSSLIVGGTDRERQIDKMKNPPQLIIGTPGRILDLMKAQALFPHKVTHFVVDEADQMLDMGFLPEVDRIAQSLPEKLQTMVFSATIPEKLEPFLKKYLHDPRFAEASVEHRVAPKIKHHVIPVRHRDRKELTVEIAKAINPFVCLVFTNTKQEADELETSFREAGLNVGTLHGDMQARRRKQAIKDINDAKYQYVIATDLAARGIDISGVSHVINHGIPKDLDFYTHRVGRTGRAGASGEAYTLYEDHENGPINRLEERGFEFTHVDVRNGSIQPIKTRRRRQTDRKMKVSHTAHSRMAGEIKKAKKKVKPGYKKKFKYKLKETASREHMQQQRSDRRAARKKNKR</sequence>
<dbReference type="Proteomes" id="UP001596439">
    <property type="component" value="Unassembled WGS sequence"/>
</dbReference>
<feature type="domain" description="Helicase ATP-binding" evidence="8">
    <location>
        <begin position="36"/>
        <end position="208"/>
    </location>
</feature>
<feature type="compositionally biased region" description="Basic residues" evidence="7">
    <location>
        <begin position="408"/>
        <end position="423"/>
    </location>
</feature>
<evidence type="ECO:0000259" key="8">
    <source>
        <dbReference type="PROSITE" id="PS51192"/>
    </source>
</evidence>
<dbReference type="InterPro" id="IPR050079">
    <property type="entry name" value="DEAD_box_RNA_helicase"/>
</dbReference>
<keyword evidence="3 11" id="KW-0347">Helicase</keyword>
<evidence type="ECO:0000259" key="9">
    <source>
        <dbReference type="PROSITE" id="PS51194"/>
    </source>
</evidence>
<dbReference type="InterPro" id="IPR027417">
    <property type="entry name" value="P-loop_NTPase"/>
</dbReference>
<evidence type="ECO:0000256" key="4">
    <source>
        <dbReference type="ARBA" id="ARBA00022840"/>
    </source>
</evidence>
<dbReference type="PROSITE" id="PS51192">
    <property type="entry name" value="HELICASE_ATP_BIND_1"/>
    <property type="match status" value="1"/>
</dbReference>
<evidence type="ECO:0000256" key="3">
    <source>
        <dbReference type="ARBA" id="ARBA00022806"/>
    </source>
</evidence>